<accession>A0A0R2KG79</accession>
<sequence length="247" mass="28690">MKGLIMIDIHSHILFAVDDGAVDLAESMALIADSYQQGVRTIIVTPHKRKNMFEATNTQISENFSVLKHAIQQQYPDLKLYLGNEIYYTSDVFTKLKQKNYFTLAETNFVLVEFAYESTYQEIYTAIREILSLGLRPVLAHVERYDALALHKERFFELRELGCLIQINAASVLPAKLFNDPLKVFKKRTQFCLKADLVDFVASDVHHLDQRKNYLQAAYQQIQKKYGTQRAQDLFEMNQKKILLERD</sequence>
<proteinExistence type="inferred from homology"/>
<dbReference type="PATRIC" id="fig|1122146.4.peg.359"/>
<dbReference type="InterPro" id="IPR016195">
    <property type="entry name" value="Pol/histidinol_Pase-like"/>
</dbReference>
<dbReference type="Pfam" id="PF19567">
    <property type="entry name" value="CpsB_CapC"/>
    <property type="match status" value="1"/>
</dbReference>
<organism evidence="6 7">
    <name type="scientific">Ligilactobacillus ceti DSM 22408</name>
    <dbReference type="NCBI Taxonomy" id="1122146"/>
    <lineage>
        <taxon>Bacteria</taxon>
        <taxon>Bacillati</taxon>
        <taxon>Bacillota</taxon>
        <taxon>Bacilli</taxon>
        <taxon>Lactobacillales</taxon>
        <taxon>Lactobacillaceae</taxon>
        <taxon>Ligilactobacillus</taxon>
    </lineage>
</organism>
<evidence type="ECO:0000256" key="1">
    <source>
        <dbReference type="ARBA" id="ARBA00005750"/>
    </source>
</evidence>
<comment type="similarity">
    <text evidence="1 5">Belongs to the metallo-dependent hydrolases superfamily. CpsB/CapC family.</text>
</comment>
<evidence type="ECO:0000256" key="2">
    <source>
        <dbReference type="ARBA" id="ARBA00022801"/>
    </source>
</evidence>
<dbReference type="PANTHER" id="PTHR39181:SF1">
    <property type="entry name" value="TYROSINE-PROTEIN PHOSPHATASE YWQE"/>
    <property type="match status" value="1"/>
</dbReference>
<dbReference type="eggNOG" id="COG4464">
    <property type="taxonomic scope" value="Bacteria"/>
</dbReference>
<dbReference type="EMBL" id="JQBZ01000025">
    <property type="protein sequence ID" value="KRN88383.1"/>
    <property type="molecule type" value="Genomic_DNA"/>
</dbReference>
<dbReference type="InterPro" id="IPR016667">
    <property type="entry name" value="Caps_polysacc_synth_CpsB/CapC"/>
</dbReference>
<evidence type="ECO:0000256" key="5">
    <source>
        <dbReference type="PIRNR" id="PIRNR016557"/>
    </source>
</evidence>
<dbReference type="Gene3D" id="3.20.20.140">
    <property type="entry name" value="Metal-dependent hydrolases"/>
    <property type="match status" value="1"/>
</dbReference>
<comment type="caution">
    <text evidence="6">The sequence shown here is derived from an EMBL/GenBank/DDBJ whole genome shotgun (WGS) entry which is preliminary data.</text>
</comment>
<dbReference type="Proteomes" id="UP000051500">
    <property type="component" value="Unassembled WGS sequence"/>
</dbReference>
<evidence type="ECO:0000313" key="7">
    <source>
        <dbReference type="Proteomes" id="UP000051500"/>
    </source>
</evidence>
<evidence type="ECO:0000313" key="6">
    <source>
        <dbReference type="EMBL" id="KRN88383.1"/>
    </source>
</evidence>
<comment type="catalytic activity">
    <reaction evidence="4 5">
        <text>O-phospho-L-tyrosyl-[protein] + H2O = L-tyrosyl-[protein] + phosphate</text>
        <dbReference type="Rhea" id="RHEA:10684"/>
        <dbReference type="Rhea" id="RHEA-COMP:10136"/>
        <dbReference type="Rhea" id="RHEA-COMP:20101"/>
        <dbReference type="ChEBI" id="CHEBI:15377"/>
        <dbReference type="ChEBI" id="CHEBI:43474"/>
        <dbReference type="ChEBI" id="CHEBI:46858"/>
        <dbReference type="ChEBI" id="CHEBI:61978"/>
        <dbReference type="EC" id="3.1.3.48"/>
    </reaction>
</comment>
<gene>
    <name evidence="6" type="ORF">IV53_GL000347</name>
</gene>
<dbReference type="GO" id="GO:0030145">
    <property type="term" value="F:manganese ion binding"/>
    <property type="evidence" value="ECO:0007669"/>
    <property type="project" value="UniProtKB-UniRule"/>
</dbReference>
<dbReference type="GO" id="GO:0004725">
    <property type="term" value="F:protein tyrosine phosphatase activity"/>
    <property type="evidence" value="ECO:0007669"/>
    <property type="project" value="UniProtKB-UniRule"/>
</dbReference>
<dbReference type="SUPFAM" id="SSF89550">
    <property type="entry name" value="PHP domain-like"/>
    <property type="match status" value="1"/>
</dbReference>
<evidence type="ECO:0000256" key="4">
    <source>
        <dbReference type="ARBA" id="ARBA00051722"/>
    </source>
</evidence>
<keyword evidence="2 5" id="KW-0378">Hydrolase</keyword>
<dbReference type="PIRSF" id="PIRSF016557">
    <property type="entry name" value="Caps_synth_CpsB"/>
    <property type="match status" value="1"/>
</dbReference>
<protein>
    <recommendedName>
        <fullName evidence="5">Tyrosine-protein phosphatase</fullName>
        <ecNumber evidence="5">3.1.3.48</ecNumber>
    </recommendedName>
</protein>
<dbReference type="AlphaFoldDB" id="A0A0R2KG79"/>
<evidence type="ECO:0000256" key="3">
    <source>
        <dbReference type="ARBA" id="ARBA00022912"/>
    </source>
</evidence>
<keyword evidence="3 5" id="KW-0904">Protein phosphatase</keyword>
<dbReference type="STRING" id="1122146.IV53_GL000347"/>
<dbReference type="EC" id="3.1.3.48" evidence="5"/>
<keyword evidence="7" id="KW-1185">Reference proteome</keyword>
<dbReference type="PANTHER" id="PTHR39181">
    <property type="entry name" value="TYROSINE-PROTEIN PHOSPHATASE YWQE"/>
    <property type="match status" value="1"/>
</dbReference>
<name>A0A0R2KG79_9LACO</name>
<reference evidence="6 7" key="1">
    <citation type="journal article" date="2015" name="Genome Announc.">
        <title>Expanding the biotechnology potential of lactobacilli through comparative genomics of 213 strains and associated genera.</title>
        <authorList>
            <person name="Sun Z."/>
            <person name="Harris H.M."/>
            <person name="McCann A."/>
            <person name="Guo C."/>
            <person name="Argimon S."/>
            <person name="Zhang W."/>
            <person name="Yang X."/>
            <person name="Jeffery I.B."/>
            <person name="Cooney J.C."/>
            <person name="Kagawa T.F."/>
            <person name="Liu W."/>
            <person name="Song Y."/>
            <person name="Salvetti E."/>
            <person name="Wrobel A."/>
            <person name="Rasinkangas P."/>
            <person name="Parkhill J."/>
            <person name="Rea M.C."/>
            <person name="O'Sullivan O."/>
            <person name="Ritari J."/>
            <person name="Douillard F.P."/>
            <person name="Paul Ross R."/>
            <person name="Yang R."/>
            <person name="Briner A.E."/>
            <person name="Felis G.E."/>
            <person name="de Vos W.M."/>
            <person name="Barrangou R."/>
            <person name="Klaenhammer T.R."/>
            <person name="Caufield P.W."/>
            <person name="Cui Y."/>
            <person name="Zhang H."/>
            <person name="O'Toole P.W."/>
        </authorList>
    </citation>
    <scope>NUCLEOTIDE SEQUENCE [LARGE SCALE GENOMIC DNA]</scope>
    <source>
        <strain evidence="6 7">DSM 22408</strain>
    </source>
</reference>